<keyword evidence="3" id="KW-1185">Reference proteome</keyword>
<keyword evidence="1" id="KW-0812">Transmembrane</keyword>
<feature type="transmembrane region" description="Helical" evidence="1">
    <location>
        <begin position="16"/>
        <end position="35"/>
    </location>
</feature>
<dbReference type="AlphaFoldDB" id="F5T0U7"/>
<name>F5T0U7_9GAMM</name>
<reference evidence="2 3" key="1">
    <citation type="journal article" date="2011" name="J. Bacteriol.">
        <title>Draft genome sequence of Methylophaga aminisulfidivorans MP T.</title>
        <authorList>
            <person name="Han G.H."/>
            <person name="Kim W."/>
            <person name="Chun J."/>
            <person name="Kim S.W."/>
        </authorList>
    </citation>
    <scope>NUCLEOTIDE SEQUENCE [LARGE SCALE GENOMIC DNA]</scope>
    <source>
        <strain evidence="3">MP(T)</strain>
    </source>
</reference>
<evidence type="ECO:0008006" key="4">
    <source>
        <dbReference type="Google" id="ProtNLM"/>
    </source>
</evidence>
<evidence type="ECO:0000313" key="3">
    <source>
        <dbReference type="Proteomes" id="UP000003544"/>
    </source>
</evidence>
<protein>
    <recommendedName>
        <fullName evidence="4">TIGR03746 family integrating conjugative element protein</fullName>
    </recommendedName>
</protein>
<accession>F5T0U7</accession>
<dbReference type="EMBL" id="AFIG01000002">
    <property type="protein sequence ID" value="EGL54008.1"/>
    <property type="molecule type" value="Genomic_DNA"/>
</dbReference>
<dbReference type="Pfam" id="PF11444">
    <property type="entry name" value="DUF2895"/>
    <property type="match status" value="1"/>
</dbReference>
<dbReference type="STRING" id="1026882.MAMP_00495"/>
<comment type="caution">
    <text evidence="2">The sequence shown here is derived from an EMBL/GenBank/DDBJ whole genome shotgun (WGS) entry which is preliminary data.</text>
</comment>
<evidence type="ECO:0000256" key="1">
    <source>
        <dbReference type="SAM" id="Phobius"/>
    </source>
</evidence>
<dbReference type="NCBIfam" id="TIGR03746">
    <property type="entry name" value="conj_TIGR03746"/>
    <property type="match status" value="1"/>
</dbReference>
<dbReference type="Proteomes" id="UP000003544">
    <property type="component" value="Unassembled WGS sequence"/>
</dbReference>
<evidence type="ECO:0000313" key="2">
    <source>
        <dbReference type="EMBL" id="EGL54008.1"/>
    </source>
</evidence>
<gene>
    <name evidence="2" type="ORF">MAMP_00495</name>
</gene>
<keyword evidence="1" id="KW-1133">Transmembrane helix</keyword>
<dbReference type="InterPro" id="IPR021548">
    <property type="entry name" value="DUF2895"/>
</dbReference>
<keyword evidence="1" id="KW-0472">Membrane</keyword>
<proteinExistence type="predicted"/>
<sequence length="211" mass="24404">MGSKYRGENDNLKSHITTLRIVVGILILFCILFWMSANKAREVQRLFIPPDLRAGATVTLNEIPVTSAYSFAVSIFQYLNTWLEDGAKDYPARVGELAAYLSPSYQQWLKEDIIRRSNRGELDRRTRTVTLINEMAYDDHRVDILNENNFIVWLDLRITETHRGVPIKSVDIRYPIRVVRSNVSPEFNPWGLMLDGFQENPTRITSTVKQQ</sequence>
<dbReference type="eggNOG" id="ENOG502Z7PS">
    <property type="taxonomic scope" value="Bacteria"/>
</dbReference>
<organism evidence="2 3">
    <name type="scientific">Methylophaga aminisulfidivorans MP</name>
    <dbReference type="NCBI Taxonomy" id="1026882"/>
    <lineage>
        <taxon>Bacteria</taxon>
        <taxon>Pseudomonadati</taxon>
        <taxon>Pseudomonadota</taxon>
        <taxon>Gammaproteobacteria</taxon>
        <taxon>Thiotrichales</taxon>
        <taxon>Piscirickettsiaceae</taxon>
        <taxon>Methylophaga</taxon>
    </lineage>
</organism>